<dbReference type="SUPFAM" id="SSF56281">
    <property type="entry name" value="Metallo-hydrolase/oxidoreductase"/>
    <property type="match status" value="1"/>
</dbReference>
<organism evidence="2 3">
    <name type="scientific">Paludibaculum fermentans</name>
    <dbReference type="NCBI Taxonomy" id="1473598"/>
    <lineage>
        <taxon>Bacteria</taxon>
        <taxon>Pseudomonadati</taxon>
        <taxon>Acidobacteriota</taxon>
        <taxon>Terriglobia</taxon>
        <taxon>Bryobacterales</taxon>
        <taxon>Bryobacteraceae</taxon>
        <taxon>Paludibaculum</taxon>
    </lineage>
</organism>
<dbReference type="AlphaFoldDB" id="A0A7S7SKH6"/>
<feature type="chain" id="PRO_5032601940" evidence="1">
    <location>
        <begin position="19"/>
        <end position="238"/>
    </location>
</feature>
<sequence>MRMLLLTLAAAAALTAQTHPTADFKTSAGPLRLTVIKHASFMLEAGGQVVHVDPTSPGNYTGLPQADLILVTDIHGDHNDPKALAAVRKSSAKVIAPKAVAEKLEGTQVLANGETTKVGAWTIEAVPMYNLQRGPAEGKLFHDKGRGNGYIVTYGGFRLYISGDTEGIPEMRALKNIDLALVCMNLPYTMTPEEAADAVKAFKPKVAIPYHYRESDLSLFEKGLAGSGVQVKLLDWYK</sequence>
<evidence type="ECO:0000313" key="3">
    <source>
        <dbReference type="Proteomes" id="UP000593892"/>
    </source>
</evidence>
<reference evidence="2 3" key="1">
    <citation type="submission" date="2020-10" db="EMBL/GenBank/DDBJ databases">
        <title>Complete genome sequence of Paludibaculum fermentans P105T, a facultatively anaerobic acidobacterium capable of dissimilatory Fe(III) reduction.</title>
        <authorList>
            <person name="Dedysh S.N."/>
            <person name="Beletsky A.V."/>
            <person name="Kulichevskaya I.S."/>
            <person name="Mardanov A.V."/>
            <person name="Ravin N.V."/>
        </authorList>
    </citation>
    <scope>NUCLEOTIDE SEQUENCE [LARGE SCALE GENOMIC DNA]</scope>
    <source>
        <strain evidence="2 3">P105</strain>
    </source>
</reference>
<dbReference type="RefSeq" id="WP_194449125.1">
    <property type="nucleotide sequence ID" value="NZ_CP063849.1"/>
</dbReference>
<dbReference type="Gene3D" id="3.60.15.10">
    <property type="entry name" value="Ribonuclease Z/Hydroxyacylglutathione hydrolase-like"/>
    <property type="match status" value="1"/>
</dbReference>
<dbReference type="InterPro" id="IPR050114">
    <property type="entry name" value="UPF0173_UPF0282_UlaG_hydrolase"/>
</dbReference>
<dbReference type="Pfam" id="PF13483">
    <property type="entry name" value="Lactamase_B_3"/>
    <property type="match status" value="1"/>
</dbReference>
<dbReference type="PANTHER" id="PTHR43546">
    <property type="entry name" value="UPF0173 METAL-DEPENDENT HYDROLASE MJ1163-RELATED"/>
    <property type="match status" value="1"/>
</dbReference>
<gene>
    <name evidence="2" type="ORF">IRI77_32645</name>
</gene>
<keyword evidence="3" id="KW-1185">Reference proteome</keyword>
<dbReference type="GO" id="GO:0016787">
    <property type="term" value="F:hydrolase activity"/>
    <property type="evidence" value="ECO:0007669"/>
    <property type="project" value="UniProtKB-KW"/>
</dbReference>
<accession>A0A7S7SKH6</accession>
<evidence type="ECO:0000313" key="2">
    <source>
        <dbReference type="EMBL" id="QOY87456.1"/>
    </source>
</evidence>
<dbReference type="EMBL" id="CP063849">
    <property type="protein sequence ID" value="QOY87456.1"/>
    <property type="molecule type" value="Genomic_DNA"/>
</dbReference>
<dbReference type="KEGG" id="pfer:IRI77_32645"/>
<dbReference type="Proteomes" id="UP000593892">
    <property type="component" value="Chromosome"/>
</dbReference>
<feature type="signal peptide" evidence="1">
    <location>
        <begin position="1"/>
        <end position="18"/>
    </location>
</feature>
<keyword evidence="2" id="KW-0378">Hydrolase</keyword>
<proteinExistence type="predicted"/>
<evidence type="ECO:0000256" key="1">
    <source>
        <dbReference type="SAM" id="SignalP"/>
    </source>
</evidence>
<dbReference type="PANTHER" id="PTHR43546:SF3">
    <property type="entry name" value="UPF0173 METAL-DEPENDENT HYDROLASE MJ1163"/>
    <property type="match status" value="1"/>
</dbReference>
<protein>
    <submittedName>
        <fullName evidence="2">MBL fold metallo-hydrolase</fullName>
    </submittedName>
</protein>
<keyword evidence="1" id="KW-0732">Signal</keyword>
<name>A0A7S7SKH6_PALFE</name>
<dbReference type="InterPro" id="IPR036866">
    <property type="entry name" value="RibonucZ/Hydroxyglut_hydro"/>
</dbReference>